<accession>A0A0W4ZIL6</accession>
<evidence type="ECO:0000313" key="1">
    <source>
        <dbReference type="EMBL" id="KTW28219.1"/>
    </source>
</evidence>
<gene>
    <name evidence="1" type="ORF">T551_02638</name>
</gene>
<dbReference type="Proteomes" id="UP000053447">
    <property type="component" value="Unassembled WGS sequence"/>
</dbReference>
<reference evidence="2" key="1">
    <citation type="journal article" date="2016" name="Nat. Commun.">
        <title>Genome analysis of three Pneumocystis species reveals adaptation mechanisms to life exclusively in mammalian hosts.</title>
        <authorList>
            <person name="Ma L."/>
            <person name="Chen Z."/>
            <person name="Huang D.W."/>
            <person name="Kutty G."/>
            <person name="Ishihara M."/>
            <person name="Wang H."/>
            <person name="Abouelleil A."/>
            <person name="Bishop L."/>
            <person name="Davey E."/>
            <person name="Deng R."/>
            <person name="Deng X."/>
            <person name="Fan L."/>
            <person name="Fantoni G."/>
            <person name="Fitzgerald M."/>
            <person name="Gogineni E."/>
            <person name="Goldberg J.M."/>
            <person name="Handley G."/>
            <person name="Hu X."/>
            <person name="Huber C."/>
            <person name="Jiao X."/>
            <person name="Jones K."/>
            <person name="Levin J.Z."/>
            <person name="Liu Y."/>
            <person name="Macdonald P."/>
            <person name="Melnikov A."/>
            <person name="Raley C."/>
            <person name="Sassi M."/>
            <person name="Sherman B.T."/>
            <person name="Song X."/>
            <person name="Sykes S."/>
            <person name="Tran B."/>
            <person name="Walsh L."/>
            <person name="Xia Y."/>
            <person name="Yang J."/>
            <person name="Young S."/>
            <person name="Zeng Q."/>
            <person name="Zheng X."/>
            <person name="Stephens R."/>
            <person name="Nusbaum C."/>
            <person name="Birren B.W."/>
            <person name="Azadi P."/>
            <person name="Lempicki R.A."/>
            <person name="Cuomo C.A."/>
            <person name="Kovacs J.A."/>
        </authorList>
    </citation>
    <scope>NUCLEOTIDE SEQUENCE [LARGE SCALE GENOMIC DNA]</scope>
    <source>
        <strain evidence="2">RU7</strain>
    </source>
</reference>
<proteinExistence type="predicted"/>
<dbReference type="EMBL" id="LFWA01000012">
    <property type="protein sequence ID" value="KTW28219.1"/>
    <property type="molecule type" value="Genomic_DNA"/>
</dbReference>
<comment type="caution">
    <text evidence="1">The sequence shown here is derived from an EMBL/GenBank/DDBJ whole genome shotgun (WGS) entry which is preliminary data.</text>
</comment>
<dbReference type="AlphaFoldDB" id="A0A0W4ZIL6"/>
<name>A0A0W4ZIL6_PNEJ7</name>
<dbReference type="VEuPathDB" id="FungiDB:T551_02638"/>
<evidence type="ECO:0000313" key="2">
    <source>
        <dbReference type="Proteomes" id="UP000053447"/>
    </source>
</evidence>
<dbReference type="GeneID" id="28941156"/>
<organism evidence="1 2">
    <name type="scientific">Pneumocystis jirovecii (strain RU7)</name>
    <name type="common">Human pneumocystis pneumonia agent</name>
    <dbReference type="NCBI Taxonomy" id="1408657"/>
    <lineage>
        <taxon>Eukaryota</taxon>
        <taxon>Fungi</taxon>
        <taxon>Dikarya</taxon>
        <taxon>Ascomycota</taxon>
        <taxon>Taphrinomycotina</taxon>
        <taxon>Pneumocystomycetes</taxon>
        <taxon>Pneumocystaceae</taxon>
        <taxon>Pneumocystis</taxon>
    </lineage>
</organism>
<dbReference type="RefSeq" id="XP_018228781.1">
    <property type="nucleotide sequence ID" value="XM_018374901.1"/>
</dbReference>
<sequence length="57" mass="6820">MGLFGLSVFALNIDPSLYEYENSYKLSDDNSKRVRLVDRRIRLVDQRWTPWFGRPID</sequence>
<protein>
    <submittedName>
        <fullName evidence="1">Uncharacterized protein</fullName>
    </submittedName>
</protein>
<dbReference type="OrthoDB" id="10409051at2759"/>
<keyword evidence="2" id="KW-1185">Reference proteome</keyword>